<dbReference type="OrthoDB" id="5426877at2759"/>
<keyword evidence="4" id="KW-0175">Coiled coil</keyword>
<dbReference type="NCBIfam" id="TIGR03696">
    <property type="entry name" value="Rhs_assc_core"/>
    <property type="match status" value="1"/>
</dbReference>
<dbReference type="SUPFAM" id="SSF69318">
    <property type="entry name" value="Integrin alpha N-terminal domain"/>
    <property type="match status" value="1"/>
</dbReference>
<evidence type="ECO:0000313" key="9">
    <source>
        <dbReference type="Proteomes" id="UP000053317"/>
    </source>
</evidence>
<dbReference type="Gene3D" id="2.180.10.10">
    <property type="entry name" value="RHS repeat-associated core"/>
    <property type="match status" value="1"/>
</dbReference>
<dbReference type="Pfam" id="PF12256">
    <property type="entry name" value="TcdB_toxin_midN"/>
    <property type="match status" value="1"/>
</dbReference>
<feature type="compositionally biased region" description="Polar residues" evidence="5">
    <location>
        <begin position="2187"/>
        <end position="2214"/>
    </location>
</feature>
<feature type="region of interest" description="Disordered" evidence="5">
    <location>
        <begin position="2160"/>
        <end position="2279"/>
    </location>
</feature>
<evidence type="ECO:0000256" key="5">
    <source>
        <dbReference type="SAM" id="MobiDB-lite"/>
    </source>
</evidence>
<reference evidence="8 9" key="2">
    <citation type="submission" date="2015-05" db="EMBL/GenBank/DDBJ databases">
        <authorList>
            <person name="Morales-Cruz A."/>
            <person name="Amrine K.C."/>
            <person name="Cantu D."/>
        </authorList>
    </citation>
    <scope>NUCLEOTIDE SEQUENCE [LARGE SCALE GENOMIC DNA]</scope>
    <source>
        <strain evidence="8">UCRPC4</strain>
    </source>
</reference>
<proteinExistence type="predicted"/>
<dbReference type="PANTHER" id="PTHR32305">
    <property type="match status" value="1"/>
</dbReference>
<sequence>MAPIRQRHAGSSMKPQSGTAGPSSTTGLAHETGTDLNTSNLGVQSQYNTALSNQTAGPGGFPKLLASLSGSGGGSHRSIGETFKVNPQNGTMTLVLPVQVTPGRSEFEPHLDLSYDSGCGNGTFGIGWGVSMDSIARRTSKEVPQYNDSDAFIISGAEDLVRVKKSGIQNIGDYLVREYKPRVEVTALKIEQWLNVNDENDIYWRTINGDNMTTIYGRDDASRILDVDEHGRKRIFSWLISETFDSRGNIIRYTYKAENTEGAKHGNLSSVAHEQHRTSLSRGRMKHLKSVQYGNKTPNRDLKEWKPSYSDDFQFMFSVVLDYGDHDKIIPTTKEVTPWDLRKDPFSTYKPGFELRTYRLVRRILMFHHVPEKLGQEDYLVNSVNFEYAEHATGSFIESVQVCGHKANGMGGYHTQTRAPFTFEYSGTSSILNLPIHKIDSSNLVGLPVQNGPKREWVDLDQDGSPGLLVREDGAWHYQRNDLALLHDKDESFGPIRILANHPSQTAGGDFYFEDLDHKGALDVIYLDKDGRLDGYQQRVHEEWEDYRKFNAVPNMNISDPSVQRVDLTGNGLQDLLWATDDVNGLTWQKCLAKDGFTDQMRLTSPTLSSILLTGDEQDKLYLHDMSGDGLTDVVHVSNGKISYWPNLGHGKFGAEVIMSDCPRLDTVNQFTHARVRLVDVDGSGTTDLIYLTAGGGATVYYNQAGNGWSSGERLNSFPEINDLSSVFAIDLLGNGTTCLCWTRPSHEAGHSESLFYIDLMSGQKPHLLTKYSNGMGLSAAITYRPSTWFYLSDLYQGRTWKTKLSFPVQCIDRLHEVDEIASTTRTTRYTYHDGFYDTKEREFRGFGMVEQWDAEDYNASIVTPFTRPPIHTKMWFHTGSGDQASTPSLAFSPPELENSKLPDEVSVEERSDVFRALKGAELRTEIFSDDASKQADKPYSVVERRYTVLRIQASDETTPGIYRVNPMESLTSHYERNMEDPRQEHVLTLEVNSYGDVVKTATIAYGNEHSSLPEHEDQSKQKESIFFYTEKDYTNAVDDGTSFCKPLIAAERQYRILDYPLSGLAGFELIAKDSCQSIKIIPEIPIEAMDDTSAAPIGQVKLRKILTKESRNEYMDNLLSRALPNGCRESYSVLSRTFTLAMTSGLLHKAYGGDNEIGGQKIQNLMVLGGYSSLGPDGRWWSTSIKNMYGLQENSQLEVARSSFYTPTVSVDPFGNVSSVKYDEWYMLPLESIDAMENTISFDNDYVTLRPKQVTDSNGNRVQTAFDALGTPVGFAHLGKTKEEVGDSLDDFETHLSQRELDAFISDPVSKAPNLLGTAGSRKIRDIGRFWRTKTTETVPLPAFEATITRDKHFREEGAKLMIHIGYFDGKGELLQDVSLVEHGQQSSSWCIGGWAIRDNKGNPVKKYQPSIAESHKFVPQVNMKSPSTTIFLDSIERSVGISYADHTWTKEEIGSWSRRVFDTGDTILLDPSGDSVVGPSYKSNQLDVSGAPWYEQRMGNEKIIFGKWDVDAARKSESYNNTPTIVHYDALGRVILTITDSGKNNYSSRNVYDIFGNKVTEKDASNRLVQSSYFDFLGRPLHTAGMDYGDRWTFVDCQGQPILQWNSRGFRTRIVYDKLRRYVQMWLSSSTDPGEILINKLQYGETEDAEGASDRNQRGQVVRICDQSGMLCNTKFDFMGQCESSVQQFAKDYKSALDWNTNPPLEDDKNYTFTRFDALHRAIESTDARGGITKREFNLSGSLESVAWKSSRESQWVQIIRSIAYSADEKPTLVRYGNGVQTSYVYNNETRRLAQRSTHTAGGSKTLEKTTYTHDCLGQISHIEDEAHQSIYFDGDVVDASRDYVYDSIGQLIQAEGREQFDASNGGGNSNIYKPVQSFARSVSPGNGQSLRRYIETYQYDRTGNITEMKHAASGNSTVAVWAPIVSATLNMGQSKNGYSKLAWDWADQLRSSSTQIKNNGIPETTWYVYNVNGDRVRKVTERATATEEVPRKKEETIYLPAVDLHRTYHGDGQTLQFEKITSQVLGVSRIALIEDNLLRYQVNDSLELDDLGNVVSYEEYSPFGATTYVASGKQISAPRKYRYASYERDMETGLYHCGHRYYAPWLGRWISSDPIGTGDGLNLYRYVANDPVNFEDPTGTMRLTKTTNFHDRIAKIKTANRDSQRGYNASHNQEENDLENQNQKIDNSSAQLNPNVSMDQSDSSHVQVSESPRSDQSHELPVNESESFQREAPTKPLASIGRQAADPRNIGRPGQAQRWARQARASRTNPLKTMKNDNLRLGGRNKRLTEENTKLNAENLRLNKENSRLGKENSRLNRENKDLKHPTWKRTIGWKATALFLVGFRFIKPEVLTGFSTVADAIQVESAGYSLYKYLTAKDSTSATDVTNNTYVSNDTYNNYYYNDSASSRGL</sequence>
<name>A0A0G2GMS4_PHACM</name>
<evidence type="ECO:0000313" key="8">
    <source>
        <dbReference type="EMBL" id="KKY18165.1"/>
    </source>
</evidence>
<feature type="region of interest" description="Disordered" evidence="5">
    <location>
        <begin position="1"/>
        <end position="40"/>
    </location>
</feature>
<dbReference type="EMBL" id="LCWF01000130">
    <property type="protein sequence ID" value="KKY18165.1"/>
    <property type="molecule type" value="Genomic_DNA"/>
</dbReference>
<evidence type="ECO:0000256" key="2">
    <source>
        <dbReference type="ARBA" id="ARBA00022525"/>
    </source>
</evidence>
<dbReference type="InterPro" id="IPR022385">
    <property type="entry name" value="Rhs_assc_core"/>
</dbReference>
<keyword evidence="2" id="KW-0964">Secreted</keyword>
<protein>
    <recommendedName>
        <fullName evidence="10">SpvB domain-containing protein</fullName>
    </recommendedName>
</protein>
<comment type="caution">
    <text evidence="8">The sequence shown here is derived from an EMBL/GenBank/DDBJ whole genome shotgun (WGS) entry which is preliminary data.</text>
</comment>
<organism evidence="8 9">
    <name type="scientific">Phaeomoniella chlamydospora</name>
    <name type="common">Phaeoacremonium chlamydosporum</name>
    <dbReference type="NCBI Taxonomy" id="158046"/>
    <lineage>
        <taxon>Eukaryota</taxon>
        <taxon>Fungi</taxon>
        <taxon>Dikarya</taxon>
        <taxon>Ascomycota</taxon>
        <taxon>Pezizomycotina</taxon>
        <taxon>Eurotiomycetes</taxon>
        <taxon>Chaetothyriomycetidae</taxon>
        <taxon>Phaeomoniellales</taxon>
        <taxon>Phaeomoniellaceae</taxon>
        <taxon>Phaeomoniella</taxon>
    </lineage>
</organism>
<feature type="compositionally biased region" description="Low complexity" evidence="5">
    <location>
        <begin position="2258"/>
        <end position="2270"/>
    </location>
</feature>
<feature type="domain" description="Insecticide toxin TcdB middle/C-terminal" evidence="6">
    <location>
        <begin position="915"/>
        <end position="1036"/>
    </location>
</feature>
<dbReference type="Pfam" id="PF03534">
    <property type="entry name" value="SpvB"/>
    <property type="match status" value="1"/>
</dbReference>
<dbReference type="InterPro" id="IPR050708">
    <property type="entry name" value="T6SS_VgrG/RHS"/>
</dbReference>
<evidence type="ECO:0000259" key="6">
    <source>
        <dbReference type="Pfam" id="PF12255"/>
    </source>
</evidence>
<dbReference type="InterPro" id="IPR028994">
    <property type="entry name" value="Integrin_alpha_N"/>
</dbReference>
<dbReference type="Proteomes" id="UP000053317">
    <property type="component" value="Unassembled WGS sequence"/>
</dbReference>
<dbReference type="InterPro" id="IPR022045">
    <property type="entry name" value="TcdB_toxin_mid/N"/>
</dbReference>
<evidence type="ECO:0000256" key="1">
    <source>
        <dbReference type="ARBA" id="ARBA00004613"/>
    </source>
</evidence>
<reference evidence="8 9" key="1">
    <citation type="submission" date="2015-05" db="EMBL/GenBank/DDBJ databases">
        <title>Distinctive expansion of gene families associated with plant cell wall degradation and secondary metabolism in the genomes of grapevine trunk pathogens.</title>
        <authorList>
            <person name="Lawrence D.P."/>
            <person name="Travadon R."/>
            <person name="Rolshausen P.E."/>
            <person name="Baumgartner K."/>
        </authorList>
    </citation>
    <scope>NUCLEOTIDE SEQUENCE [LARGE SCALE GENOMIC DNA]</scope>
    <source>
        <strain evidence="8">UCRPC4</strain>
    </source>
</reference>
<dbReference type="GO" id="GO:0005576">
    <property type="term" value="C:extracellular region"/>
    <property type="evidence" value="ECO:0007669"/>
    <property type="project" value="UniProtKB-SubCell"/>
</dbReference>
<evidence type="ECO:0000256" key="4">
    <source>
        <dbReference type="SAM" id="Coils"/>
    </source>
</evidence>
<evidence type="ECO:0000259" key="7">
    <source>
        <dbReference type="Pfam" id="PF12256"/>
    </source>
</evidence>
<keyword evidence="9" id="KW-1185">Reference proteome</keyword>
<dbReference type="GO" id="GO:0005737">
    <property type="term" value="C:cytoplasm"/>
    <property type="evidence" value="ECO:0007669"/>
    <property type="project" value="InterPro"/>
</dbReference>
<feature type="coiled-coil region" evidence="4">
    <location>
        <begin position="2288"/>
        <end position="2322"/>
    </location>
</feature>
<evidence type="ECO:0008006" key="10">
    <source>
        <dbReference type="Google" id="ProtNLM"/>
    </source>
</evidence>
<comment type="subcellular location">
    <subcellularLocation>
        <location evidence="1">Secreted</location>
    </subcellularLocation>
</comment>
<feature type="region of interest" description="Disordered" evidence="5">
    <location>
        <begin position="62"/>
        <end position="83"/>
    </location>
</feature>
<dbReference type="Pfam" id="PF12255">
    <property type="entry name" value="TcdB_toxin_midC"/>
    <property type="match status" value="1"/>
</dbReference>
<evidence type="ECO:0000256" key="3">
    <source>
        <dbReference type="ARBA" id="ARBA00023026"/>
    </source>
</evidence>
<dbReference type="PANTHER" id="PTHR32305:SF15">
    <property type="entry name" value="PROTEIN RHSA-RELATED"/>
    <property type="match status" value="1"/>
</dbReference>
<feature type="compositionally biased region" description="Polar residues" evidence="5">
    <location>
        <begin position="13"/>
        <end position="27"/>
    </location>
</feature>
<keyword evidence="3" id="KW-0843">Virulence</keyword>
<accession>A0A0G2GMS4</accession>
<dbReference type="InterPro" id="IPR022044">
    <property type="entry name" value="TcdB_toxin_mid/C"/>
</dbReference>
<gene>
    <name evidence="8" type="ORF">UCRPC4_g05115</name>
</gene>
<dbReference type="InterPro" id="IPR003284">
    <property type="entry name" value="Sal_SpvB"/>
</dbReference>
<dbReference type="PRINTS" id="PR01341">
    <property type="entry name" value="SALSPVBPROT"/>
</dbReference>
<feature type="domain" description="Insecticide toxin TcdB middle/N-terminal" evidence="7">
    <location>
        <begin position="728"/>
        <end position="879"/>
    </location>
</feature>